<reference evidence="1 2" key="1">
    <citation type="submission" date="2019-04" db="EMBL/GenBank/DDBJ databases">
        <authorList>
            <person name="Feng G."/>
            <person name="Zhang J."/>
            <person name="Zhu H."/>
        </authorList>
    </citation>
    <scope>NUCLEOTIDE SEQUENCE [LARGE SCALE GENOMIC DNA]</scope>
    <source>
        <strain evidence="1 2">9PBR-1</strain>
    </source>
</reference>
<evidence type="ECO:0000313" key="1">
    <source>
        <dbReference type="EMBL" id="TGE29767.1"/>
    </source>
</evidence>
<sequence length="84" mass="9872">MKESRWRLLFRPKIMDLLAEIPAGTPEQEVRRLMRGKGPTQTSHLPKMWSKELNAQLDARFDRTRFTNLGRPIARPNPNQQSLF</sequence>
<proteinExistence type="predicted"/>
<keyword evidence="2" id="KW-1185">Reference proteome</keyword>
<dbReference type="AlphaFoldDB" id="A0A4Z0QI72"/>
<name>A0A4Z0QI72_9BACT</name>
<dbReference type="EMBL" id="SRMB01000001">
    <property type="protein sequence ID" value="TGE29767.1"/>
    <property type="molecule type" value="Genomic_DNA"/>
</dbReference>
<gene>
    <name evidence="1" type="ORF">E5K02_09995</name>
</gene>
<accession>A0A4Z0QI72</accession>
<protein>
    <submittedName>
        <fullName evidence="1">Uncharacterized protein</fullName>
    </submittedName>
</protein>
<comment type="caution">
    <text evidence="1">The sequence shown here is derived from an EMBL/GenBank/DDBJ whole genome shotgun (WGS) entry which is preliminary data.</text>
</comment>
<evidence type="ECO:0000313" key="2">
    <source>
        <dbReference type="Proteomes" id="UP000298471"/>
    </source>
</evidence>
<dbReference type="Proteomes" id="UP000298471">
    <property type="component" value="Unassembled WGS sequence"/>
</dbReference>
<organism evidence="1 2">
    <name type="scientific">Hymenobacter metallicola</name>
    <dbReference type="NCBI Taxonomy" id="2563114"/>
    <lineage>
        <taxon>Bacteria</taxon>
        <taxon>Pseudomonadati</taxon>
        <taxon>Bacteroidota</taxon>
        <taxon>Cytophagia</taxon>
        <taxon>Cytophagales</taxon>
        <taxon>Hymenobacteraceae</taxon>
        <taxon>Hymenobacter</taxon>
    </lineage>
</organism>